<dbReference type="SMART" id="SM00116">
    <property type="entry name" value="CBS"/>
    <property type="match status" value="4"/>
</dbReference>
<dbReference type="PROSITE" id="PS51371">
    <property type="entry name" value="CBS"/>
    <property type="match status" value="3"/>
</dbReference>
<comment type="caution">
    <text evidence="6">The sequence shown here is derived from an EMBL/GenBank/DDBJ whole genome shotgun (WGS) entry which is preliminary data.</text>
</comment>
<dbReference type="PANTHER" id="PTHR48108">
    <property type="entry name" value="CBS DOMAIN-CONTAINING PROTEIN CBSX2, CHLOROPLASTIC"/>
    <property type="match status" value="1"/>
</dbReference>
<proteinExistence type="predicted"/>
<dbReference type="Pfam" id="PF00571">
    <property type="entry name" value="CBS"/>
    <property type="match status" value="4"/>
</dbReference>
<feature type="domain" description="CBS" evidence="5">
    <location>
        <begin position="88"/>
        <end position="146"/>
    </location>
</feature>
<feature type="domain" description="CBS" evidence="5">
    <location>
        <begin position="257"/>
        <end position="316"/>
    </location>
</feature>
<dbReference type="AlphaFoldDB" id="A0A2T9Z4K7"/>
<sequence length="686" mass="75198">MSQVTRSRQAKKDEAIRKKAEIGLSRRQAQSKKGSLVSGMSDNSFYGQAGSTLGSQANKTTNNTVTEYLNGQMYLDGKRVKPGTVAALQPSIAFTVRETTTIVEAAQLMAAKRADSVLVIDNEDRLSGIFTAKDIAYRVVAEGRSIHTTLVRDIATIDPFCVLSDASAIDALNTMVEKGFRHLPICNEEGDVVGLLDIIKCMYDALDKMDRAYESTRALYNALEGVEKEWSAQSAHIVDFVDNLRNKMTCPSIDSVVNGSDTVIVTPRTSVYEVAQLLNASHTTAALIIDEEQGLLAGIFTTKDIVLRVIAAGLDPYNCSVVRVMTLHPDTASPELQILDGLKKMYENHYLNLPVIAESGEILGVADVLTLCYATLELMKHIQSGLEQQEGAGPDGPMWSQFFSGDVPIENTSGIASNFSASNEKSTVQSSVLAPPMSFINGTSHLIGDIFPNDSASMIDEINSAVNSRVGEKDKDQEQLQNLKNMVLNNNYKNSMQDDNDIYQQDMVISDSRNPYNSYYSETITLEDSGILPPHMQPEYSNNGMNSGSMNYNESMIGNENFFSFKFKTPYGNIHRFNLPADDYDILQSEVVERLIGDGIQEAETLVLEVGLVYIDSEQDQVQLNGQLDLLDAVEQARNENKDRKIRSTLQGPFGIPGELFAPSVVVGGIAISLAFIFLASKVSKN</sequence>
<dbReference type="STRING" id="61424.A0A2T9Z4K7"/>
<evidence type="ECO:0000259" key="5">
    <source>
        <dbReference type="PROSITE" id="PS51371"/>
    </source>
</evidence>
<evidence type="ECO:0000256" key="2">
    <source>
        <dbReference type="PROSITE-ProRule" id="PRU00703"/>
    </source>
</evidence>
<evidence type="ECO:0000256" key="3">
    <source>
        <dbReference type="SAM" id="MobiDB-lite"/>
    </source>
</evidence>
<gene>
    <name evidence="7" type="ORF">BB559_000021</name>
    <name evidence="6" type="ORF">BB559_000643</name>
</gene>
<name>A0A2T9Z4K7_9FUNG</name>
<evidence type="ECO:0000313" key="8">
    <source>
        <dbReference type="Proteomes" id="UP000245699"/>
    </source>
</evidence>
<feature type="compositionally biased region" description="Basic and acidic residues" evidence="3">
    <location>
        <begin position="10"/>
        <end position="21"/>
    </location>
</feature>
<dbReference type="CDD" id="cd17782">
    <property type="entry name" value="CBS_pair_MUG70_2"/>
    <property type="match status" value="1"/>
</dbReference>
<protein>
    <recommendedName>
        <fullName evidence="5">CBS domain-containing protein</fullName>
    </recommendedName>
</protein>
<accession>A0A2T9Z4K7</accession>
<dbReference type="PANTHER" id="PTHR48108:SF26">
    <property type="entry name" value="CBS DOMAIN-CONTAINING PROTEIN DDB_G0289609"/>
    <property type="match status" value="1"/>
</dbReference>
<feature type="transmembrane region" description="Helical" evidence="4">
    <location>
        <begin position="660"/>
        <end position="680"/>
    </location>
</feature>
<dbReference type="SUPFAM" id="SSF54277">
    <property type="entry name" value="CAD &amp; PB1 domains"/>
    <property type="match status" value="1"/>
</dbReference>
<dbReference type="EMBL" id="MBFT01000002">
    <property type="protein sequence ID" value="PVV00217.1"/>
    <property type="molecule type" value="Genomic_DNA"/>
</dbReference>
<evidence type="ECO:0000256" key="4">
    <source>
        <dbReference type="SAM" id="Phobius"/>
    </source>
</evidence>
<keyword evidence="8" id="KW-1185">Reference proteome</keyword>
<feature type="region of interest" description="Disordered" evidence="3">
    <location>
        <begin position="1"/>
        <end position="37"/>
    </location>
</feature>
<evidence type="ECO:0000256" key="1">
    <source>
        <dbReference type="ARBA" id="ARBA00022737"/>
    </source>
</evidence>
<dbReference type="InterPro" id="IPR046342">
    <property type="entry name" value="CBS_dom_sf"/>
</dbReference>
<dbReference type="InterPro" id="IPR051462">
    <property type="entry name" value="CBS_domain-containing"/>
</dbReference>
<feature type="compositionally biased region" description="Polar residues" evidence="3">
    <location>
        <begin position="27"/>
        <end position="37"/>
    </location>
</feature>
<keyword evidence="1" id="KW-0677">Repeat</keyword>
<feature type="domain" description="CBS" evidence="5">
    <location>
        <begin position="154"/>
        <end position="211"/>
    </location>
</feature>
<organism evidence="6 8">
    <name type="scientific">Furculomyces boomerangus</name>
    <dbReference type="NCBI Taxonomy" id="61424"/>
    <lineage>
        <taxon>Eukaryota</taxon>
        <taxon>Fungi</taxon>
        <taxon>Fungi incertae sedis</taxon>
        <taxon>Zoopagomycota</taxon>
        <taxon>Kickxellomycotina</taxon>
        <taxon>Harpellomycetes</taxon>
        <taxon>Harpellales</taxon>
        <taxon>Harpellaceae</taxon>
        <taxon>Furculomyces</taxon>
    </lineage>
</organism>
<dbReference type="Proteomes" id="UP000245699">
    <property type="component" value="Unassembled WGS sequence"/>
</dbReference>
<keyword evidence="4" id="KW-0472">Membrane</keyword>
<dbReference type="EMBL" id="MBFT01000032">
    <property type="protein sequence ID" value="PVU99533.1"/>
    <property type="molecule type" value="Genomic_DNA"/>
</dbReference>
<dbReference type="Gene3D" id="3.10.580.10">
    <property type="entry name" value="CBS-domain"/>
    <property type="match status" value="2"/>
</dbReference>
<evidence type="ECO:0000313" key="6">
    <source>
        <dbReference type="EMBL" id="PVU99533.1"/>
    </source>
</evidence>
<dbReference type="SUPFAM" id="SSF54631">
    <property type="entry name" value="CBS-domain pair"/>
    <property type="match status" value="2"/>
</dbReference>
<reference evidence="6 8" key="1">
    <citation type="journal article" date="2018" name="MBio">
        <title>Comparative Genomics Reveals the Core Gene Toolbox for the Fungus-Insect Symbiosis.</title>
        <authorList>
            <person name="Wang Y."/>
            <person name="Stata M."/>
            <person name="Wang W."/>
            <person name="Stajich J.E."/>
            <person name="White M.M."/>
            <person name="Moncalvo J.M."/>
        </authorList>
    </citation>
    <scope>NUCLEOTIDE SEQUENCE [LARGE SCALE GENOMIC DNA]</scope>
    <source>
        <strain evidence="6 8">AUS-77-4</strain>
    </source>
</reference>
<dbReference type="CDD" id="cd17781">
    <property type="entry name" value="CBS_pair_MUG70_1"/>
    <property type="match status" value="1"/>
</dbReference>
<dbReference type="InterPro" id="IPR000644">
    <property type="entry name" value="CBS_dom"/>
</dbReference>
<dbReference type="OrthoDB" id="418595at2759"/>
<keyword evidence="2" id="KW-0129">CBS domain</keyword>
<keyword evidence="4" id="KW-1133">Transmembrane helix</keyword>
<evidence type="ECO:0000313" key="7">
    <source>
        <dbReference type="EMBL" id="PVV00217.1"/>
    </source>
</evidence>
<keyword evidence="4" id="KW-0812">Transmembrane</keyword>